<organism evidence="1 2">
    <name type="scientific">Ciceribacter lividus</name>
    <dbReference type="NCBI Taxonomy" id="1197950"/>
    <lineage>
        <taxon>Bacteria</taxon>
        <taxon>Pseudomonadati</taxon>
        <taxon>Pseudomonadota</taxon>
        <taxon>Alphaproteobacteria</taxon>
        <taxon>Hyphomicrobiales</taxon>
        <taxon>Rhizobiaceae</taxon>
        <taxon>Ciceribacter</taxon>
    </lineage>
</organism>
<reference evidence="1 2" key="1">
    <citation type="submission" date="2018-07" db="EMBL/GenBank/DDBJ databases">
        <title>Genomic Encyclopedia of Type Strains, Phase IV (KMG-IV): sequencing the most valuable type-strain genomes for metagenomic binning, comparative biology and taxonomic classification.</title>
        <authorList>
            <person name="Goeker M."/>
        </authorList>
    </citation>
    <scope>NUCLEOTIDE SEQUENCE [LARGE SCALE GENOMIC DNA]</scope>
    <source>
        <strain evidence="1 2">DSM 25528</strain>
    </source>
</reference>
<dbReference type="Proteomes" id="UP000252582">
    <property type="component" value="Unassembled WGS sequence"/>
</dbReference>
<accession>A0A6I7HMK4</accession>
<sequence>MSETLELVCQLVERDKFRVSVHAVQELVDDGLLIEPIIRAVATGKQEPAVLVTAYRPDPQRWDASFTRRRQR</sequence>
<dbReference type="EMBL" id="QPIX01000005">
    <property type="protein sequence ID" value="RCW24963.1"/>
    <property type="molecule type" value="Genomic_DNA"/>
</dbReference>
<evidence type="ECO:0000313" key="1">
    <source>
        <dbReference type="EMBL" id="RCW24963.1"/>
    </source>
</evidence>
<comment type="caution">
    <text evidence="1">The sequence shown here is derived from an EMBL/GenBank/DDBJ whole genome shotgun (WGS) entry which is preliminary data.</text>
</comment>
<evidence type="ECO:0000313" key="2">
    <source>
        <dbReference type="Proteomes" id="UP000252582"/>
    </source>
</evidence>
<protein>
    <submittedName>
        <fullName evidence="1">Uncharacterized protein</fullName>
    </submittedName>
</protein>
<keyword evidence="2" id="KW-1185">Reference proteome</keyword>
<dbReference type="AlphaFoldDB" id="A0A6I7HMK4"/>
<gene>
    <name evidence="1" type="ORF">DFR48_105309</name>
</gene>
<dbReference type="RefSeq" id="WP_114363277.1">
    <property type="nucleotide sequence ID" value="NZ_QPIX01000005.1"/>
</dbReference>
<proteinExistence type="predicted"/>
<name>A0A6I7HMK4_9HYPH</name>